<comment type="caution">
    <text evidence="1">The sequence shown here is derived from an EMBL/GenBank/DDBJ whole genome shotgun (WGS) entry which is preliminary data.</text>
</comment>
<organism evidence="1 2">
    <name type="scientific">Candidatus Pandoraea novymonadis</name>
    <dbReference type="NCBI Taxonomy" id="1808959"/>
    <lineage>
        <taxon>Bacteria</taxon>
        <taxon>Pseudomonadati</taxon>
        <taxon>Pseudomonadota</taxon>
        <taxon>Betaproteobacteria</taxon>
        <taxon>Burkholderiales</taxon>
        <taxon>Burkholderiaceae</taxon>
        <taxon>Pandoraea</taxon>
    </lineage>
</organism>
<reference evidence="1 2" key="1">
    <citation type="journal article" date="2017" name="Front. Microbiol.">
        <title>Genome of Ca. Pandoraea novymonadis, an Endosymbiotic Bacterium of the Trypanosomatid Novymonas esmeraldas.</title>
        <authorList>
            <person name="Kostygov A.Y."/>
            <person name="Butenko A."/>
            <person name="Nenarokova A."/>
            <person name="Tashyreva D."/>
            <person name="Flegontov P."/>
            <person name="Lukes J."/>
            <person name="Yurchenko V."/>
        </authorList>
    </citation>
    <scope>NUCLEOTIDE SEQUENCE [LARGE SCALE GENOMIC DNA]</scope>
    <source>
        <strain evidence="1 2">E262</strain>
    </source>
</reference>
<keyword evidence="2" id="KW-1185">Reference proteome</keyword>
<accession>A0ABX5FFV5</accession>
<dbReference type="EMBL" id="MUHY01000001">
    <property type="protein sequence ID" value="PSB91922.1"/>
    <property type="molecule type" value="Genomic_DNA"/>
</dbReference>
<evidence type="ECO:0000313" key="1">
    <source>
        <dbReference type="EMBL" id="PSB91922.1"/>
    </source>
</evidence>
<sequence>MGFDAEDTACVFSDIYRHFLVDFQFLHSIALKYRSL</sequence>
<gene>
    <name evidence="1" type="ORF">BZL35_00141</name>
</gene>
<dbReference type="Proteomes" id="UP000242660">
    <property type="component" value="Unassembled WGS sequence"/>
</dbReference>
<evidence type="ECO:0000313" key="2">
    <source>
        <dbReference type="Proteomes" id="UP000242660"/>
    </source>
</evidence>
<proteinExistence type="predicted"/>
<protein>
    <submittedName>
        <fullName evidence="1">Uncharacterized protein</fullName>
    </submittedName>
</protein>
<name>A0ABX5FFV5_9BURK</name>